<gene>
    <name evidence="2" type="ORF">H8E19_07290</name>
</gene>
<dbReference type="InterPro" id="IPR036812">
    <property type="entry name" value="NAD(P)_OxRdtase_dom_sf"/>
</dbReference>
<accession>A0A8J6MYT3</accession>
<dbReference type="EMBL" id="JACNJD010000197">
    <property type="protein sequence ID" value="MBC8177195.1"/>
    <property type="molecule type" value="Genomic_DNA"/>
</dbReference>
<dbReference type="InterPro" id="IPR053135">
    <property type="entry name" value="AKR2_Oxidoreductase"/>
</dbReference>
<organism evidence="2 3">
    <name type="scientific">Candidatus Desulfacyla euxinica</name>
    <dbReference type="NCBI Taxonomy" id="2841693"/>
    <lineage>
        <taxon>Bacteria</taxon>
        <taxon>Deltaproteobacteria</taxon>
        <taxon>Candidatus Desulfacyla</taxon>
    </lineage>
</organism>
<dbReference type="PANTHER" id="PTHR43312:SF1">
    <property type="entry name" value="NADP-DEPENDENT OXIDOREDUCTASE DOMAIN-CONTAINING PROTEIN"/>
    <property type="match status" value="1"/>
</dbReference>
<dbReference type="Pfam" id="PF00248">
    <property type="entry name" value="Aldo_ket_red"/>
    <property type="match status" value="1"/>
</dbReference>
<dbReference type="InterPro" id="IPR023210">
    <property type="entry name" value="NADP_OxRdtase_dom"/>
</dbReference>
<evidence type="ECO:0000259" key="1">
    <source>
        <dbReference type="Pfam" id="PF00248"/>
    </source>
</evidence>
<dbReference type="AlphaFoldDB" id="A0A8J6MYT3"/>
<dbReference type="PANTHER" id="PTHR43312">
    <property type="entry name" value="D-THREO-ALDOSE 1-DEHYDROGENASE"/>
    <property type="match status" value="1"/>
</dbReference>
<evidence type="ECO:0000313" key="3">
    <source>
        <dbReference type="Proteomes" id="UP000650524"/>
    </source>
</evidence>
<dbReference type="Gene3D" id="3.20.20.100">
    <property type="entry name" value="NADP-dependent oxidoreductase domain"/>
    <property type="match status" value="1"/>
</dbReference>
<reference evidence="2 3" key="1">
    <citation type="submission" date="2020-08" db="EMBL/GenBank/DDBJ databases">
        <title>Bridging the membrane lipid divide: bacteria of the FCB group superphylum have the potential to synthesize archaeal ether lipids.</title>
        <authorList>
            <person name="Villanueva L."/>
            <person name="Von Meijenfeldt F.A.B."/>
            <person name="Westbye A.B."/>
            <person name="Yadav S."/>
            <person name="Hopmans E.C."/>
            <person name="Dutilh B.E."/>
            <person name="Sinninghe Damste J.S."/>
        </authorList>
    </citation>
    <scope>NUCLEOTIDE SEQUENCE [LARGE SCALE GENOMIC DNA]</scope>
    <source>
        <strain evidence="2">NIOZ-UU27</strain>
    </source>
</reference>
<evidence type="ECO:0000313" key="2">
    <source>
        <dbReference type="EMBL" id="MBC8177195.1"/>
    </source>
</evidence>
<protein>
    <submittedName>
        <fullName evidence="2">Aldo/keto reductase</fullName>
    </submittedName>
</protein>
<proteinExistence type="predicted"/>
<dbReference type="Proteomes" id="UP000650524">
    <property type="component" value="Unassembled WGS sequence"/>
</dbReference>
<comment type="caution">
    <text evidence="2">The sequence shown here is derived from an EMBL/GenBank/DDBJ whole genome shotgun (WGS) entry which is preliminary data.</text>
</comment>
<feature type="domain" description="NADP-dependent oxidoreductase" evidence="1">
    <location>
        <begin position="17"/>
        <end position="229"/>
    </location>
</feature>
<dbReference type="SUPFAM" id="SSF51430">
    <property type="entry name" value="NAD(P)-linked oxidoreductase"/>
    <property type="match status" value="1"/>
</dbReference>
<sequence length="550" mass="62120">MMRYNRIGSTRIMASAVGFGTCQLRLVPEQQAIDTLKRGFELGVNLVHASPDYEGADELVAQAIKESDREVIVLSQGYGEMRHFEYLFESACRKFKKRKLEMFGIGCIDDREYLGEDVWGPAGMVQFLLEKKMQGRLTGIYCSTHGEPEYVARLIKLRCFDAIMISYNVLGFHLLSYNPEPPKKFEDITQNSEHIFPLAAKHGVGLFIMKPLAGGLLCKSRAFPPHHWSPPEPAKLSAMDLLRAILMRPEVCSVIPGTASVEEAEENALAGHPPHGLTADRMEKIERTVFEMKGSLCSRCGDCDPLCSKSLPISWLFRDAYICNYPSETFETLDRLQYFQLHSGEEAACESCERVTCYCTHGIDIPAELIRIHRQMLRLRDQGLLPANPLKDRNPLINGKFPVKVIRHHVPKTLHVSQEDICRFYLENAGKETWRVPGLGIKQNGLFMCIFAENRLVQRVPLRHDVGPGERSHFSFAIKAPRREGDYALSFILLPTTGQVLSRNGTKVFGSTLSVTQSRKSDQSPILGKLYACTKDIISNRIRRSCKIKR</sequence>
<name>A0A8J6MYT3_9DELT</name>